<dbReference type="EMBL" id="RNRV01000013">
    <property type="protein sequence ID" value="MHO04654.1"/>
    <property type="molecule type" value="Genomic_DNA"/>
</dbReference>
<protein>
    <submittedName>
        <fullName evidence="1">Uncharacterized protein</fullName>
    </submittedName>
</protein>
<name>A0A3L0VYY2_ECOLX</name>
<proteinExistence type="predicted"/>
<reference evidence="1" key="1">
    <citation type="submission" date="2018-10" db="EMBL/GenBank/DDBJ databases">
        <authorList>
            <consortium name="NARMS: The National Antimicrobial Resistance Monitoring System"/>
        </authorList>
    </citation>
    <scope>NUCLEOTIDE SEQUENCE [LARGE SCALE GENOMIC DNA]</scope>
    <source>
        <strain evidence="1">CVM N17EC0388</strain>
    </source>
</reference>
<accession>A0A3L0VYY2</accession>
<gene>
    <name evidence="1" type="ORF">D9F05_09740</name>
</gene>
<comment type="caution">
    <text evidence="1">The sequence shown here is derived from an EMBL/GenBank/DDBJ whole genome shotgun (WGS) entry which is preliminary data.</text>
</comment>
<sequence>MPDQGVLCWRYDQWIESSIEALSYGDEILEPRTRRVIRFIDIETGPSGESILRASPVESEKDCGIDLAGYSMTPYTYMVLDTLGIGLKVYRDDDTVQIRDDEIAPGMVFSPRLPRDELEAFCRLHAGKYDRWMIEHGDLIFAGYRYPNFEKFWAQ</sequence>
<dbReference type="AlphaFoldDB" id="A0A3L0VYY2"/>
<evidence type="ECO:0000313" key="1">
    <source>
        <dbReference type="EMBL" id="MHO04654.1"/>
    </source>
</evidence>
<organism evidence="1">
    <name type="scientific">Escherichia coli</name>
    <dbReference type="NCBI Taxonomy" id="562"/>
    <lineage>
        <taxon>Bacteria</taxon>
        <taxon>Pseudomonadati</taxon>
        <taxon>Pseudomonadota</taxon>
        <taxon>Gammaproteobacteria</taxon>
        <taxon>Enterobacterales</taxon>
        <taxon>Enterobacteriaceae</taxon>
        <taxon>Escherichia</taxon>
    </lineage>
</organism>